<accession>A0A1I7X7F5</accession>
<feature type="transmembrane region" description="Helical" evidence="1">
    <location>
        <begin position="87"/>
        <end position="103"/>
    </location>
</feature>
<keyword evidence="2" id="KW-1185">Reference proteome</keyword>
<name>A0A1I7X7F5_HETBA</name>
<reference evidence="3" key="1">
    <citation type="submission" date="2016-11" db="UniProtKB">
        <authorList>
            <consortium name="WormBaseParasite"/>
        </authorList>
    </citation>
    <scope>IDENTIFICATION</scope>
</reference>
<evidence type="ECO:0000256" key="1">
    <source>
        <dbReference type="SAM" id="Phobius"/>
    </source>
</evidence>
<dbReference type="WBParaSite" id="Hba_13505">
    <property type="protein sequence ID" value="Hba_13505"/>
    <property type="gene ID" value="Hba_13505"/>
</dbReference>
<evidence type="ECO:0000313" key="3">
    <source>
        <dbReference type="WBParaSite" id="Hba_13505"/>
    </source>
</evidence>
<keyword evidence="1" id="KW-1133">Transmembrane helix</keyword>
<organism evidence="2 3">
    <name type="scientific">Heterorhabditis bacteriophora</name>
    <name type="common">Entomopathogenic nematode worm</name>
    <dbReference type="NCBI Taxonomy" id="37862"/>
    <lineage>
        <taxon>Eukaryota</taxon>
        <taxon>Metazoa</taxon>
        <taxon>Ecdysozoa</taxon>
        <taxon>Nematoda</taxon>
        <taxon>Chromadorea</taxon>
        <taxon>Rhabditida</taxon>
        <taxon>Rhabditina</taxon>
        <taxon>Rhabditomorpha</taxon>
        <taxon>Strongyloidea</taxon>
        <taxon>Heterorhabditidae</taxon>
        <taxon>Heterorhabditis</taxon>
    </lineage>
</organism>
<dbReference type="AlphaFoldDB" id="A0A1I7X7F5"/>
<keyword evidence="1" id="KW-0812">Transmembrane</keyword>
<keyword evidence="1" id="KW-0472">Membrane</keyword>
<evidence type="ECO:0000313" key="2">
    <source>
        <dbReference type="Proteomes" id="UP000095283"/>
    </source>
</evidence>
<sequence length="104" mass="11756">MQALAAGDIDLTVCTLYATCPVSLLAFDACPQKAIYTFLSLFIIIVRDMDTPSSSGQPVNQLEDLTEKQLTPEMLQILMTFLRKNGLALRLLIIYIYIYIYLFI</sequence>
<proteinExistence type="predicted"/>
<dbReference type="Proteomes" id="UP000095283">
    <property type="component" value="Unplaced"/>
</dbReference>
<protein>
    <submittedName>
        <fullName evidence="3">Helicase C-terminal domain-containing protein</fullName>
    </submittedName>
</protein>